<feature type="region of interest" description="Disordered" evidence="3">
    <location>
        <begin position="26"/>
        <end position="52"/>
    </location>
</feature>
<organism evidence="4 5">
    <name type="scientific">Novacetimonas pomaceti</name>
    <dbReference type="NCBI Taxonomy" id="2021998"/>
    <lineage>
        <taxon>Bacteria</taxon>
        <taxon>Pseudomonadati</taxon>
        <taxon>Pseudomonadota</taxon>
        <taxon>Alphaproteobacteria</taxon>
        <taxon>Acetobacterales</taxon>
        <taxon>Acetobacteraceae</taxon>
        <taxon>Novacetimonas</taxon>
    </lineage>
</organism>
<evidence type="ECO:0000256" key="3">
    <source>
        <dbReference type="SAM" id="MobiDB-lite"/>
    </source>
</evidence>
<accession>A0ABX5P591</accession>
<dbReference type="PANTHER" id="PTHR30203:SF33">
    <property type="entry name" value="BLR4455 PROTEIN"/>
    <property type="match status" value="1"/>
</dbReference>
<evidence type="ECO:0000313" key="4">
    <source>
        <dbReference type="EMBL" id="PYD48606.1"/>
    </source>
</evidence>
<keyword evidence="2" id="KW-0472">Membrane</keyword>
<reference evidence="4 5" key="1">
    <citation type="submission" date="2018-02" db="EMBL/GenBank/DDBJ databases">
        <authorList>
            <person name="Skraban J."/>
            <person name="Trcek J."/>
        </authorList>
    </citation>
    <scope>NUCLEOTIDE SEQUENCE [LARGE SCALE GENOMIC DNA]</scope>
    <source>
        <strain evidence="4 5">AV446</strain>
    </source>
</reference>
<dbReference type="Gene3D" id="2.20.200.10">
    <property type="entry name" value="Outer membrane efflux proteins (OEP)"/>
    <property type="match status" value="1"/>
</dbReference>
<proteinExistence type="inferred from homology"/>
<comment type="subcellular location">
    <subcellularLocation>
        <location evidence="2">Cell membrane</location>
        <topology evidence="2">Lipid-anchor</topology>
    </subcellularLocation>
</comment>
<keyword evidence="2" id="KW-0812">Transmembrane</keyword>
<dbReference type="PROSITE" id="PS51257">
    <property type="entry name" value="PROKAR_LIPOPROTEIN"/>
    <property type="match status" value="1"/>
</dbReference>
<dbReference type="Proteomes" id="UP000248116">
    <property type="component" value="Unassembled WGS sequence"/>
</dbReference>
<evidence type="ECO:0008006" key="6">
    <source>
        <dbReference type="Google" id="ProtNLM"/>
    </source>
</evidence>
<sequence length="481" mass="51272">MRGGLRIALTCITSFSVSGCMVGPDFKPPARPSDTHYIPQSAPGTAETDGQRPELLEGRALSVDWWRLLGSPEINDVVERALANNYVLSIARAQLASAGEQVKIARSGLFPQLDASSNVARRKYGQSFLGPIATTFPAFSAYSGGGVFNYDVDLFGRTRRNIAMAKAAHDVQREGLEAARLNVAAETVMECLHIAATNAQIDILHSVILSDEKNLKLVTQAHDAGVATLTDVTTAQSQLDHDRTLLPDLQQARDVAYDALAFLTGTTTARSSLPEFTLAKLTLPRNLPLVWPSEIVRARPDIRAAEAELHAANEAIGVATADMLPRLNLSATVGQQGLVGGPAGMAWSLVGGLSAPLFHGGALKAQKKAAQDYYTASFAQYQEVVITAFREMADSLHGLEHAYASVETNEQALGSAGQALKLSRAGYAVGNTGVIQVIDAHRLEELAEMNLVKARTDCLRQTVSLFVASGGGVHQTVAAQH</sequence>
<keyword evidence="2" id="KW-0449">Lipoprotein</keyword>
<dbReference type="EMBL" id="PRCW01000028">
    <property type="protein sequence ID" value="PYD48606.1"/>
    <property type="molecule type" value="Genomic_DNA"/>
</dbReference>
<comment type="caution">
    <text evidence="4">The sequence shown here is derived from an EMBL/GenBank/DDBJ whole genome shotgun (WGS) entry which is preliminary data.</text>
</comment>
<keyword evidence="2" id="KW-0564">Palmitate</keyword>
<gene>
    <name evidence="4" type="ORF">C3920_03605</name>
</gene>
<evidence type="ECO:0000256" key="2">
    <source>
        <dbReference type="RuleBase" id="RU362097"/>
    </source>
</evidence>
<dbReference type="InterPro" id="IPR010131">
    <property type="entry name" value="MdtP/NodT-like"/>
</dbReference>
<dbReference type="SUPFAM" id="SSF56954">
    <property type="entry name" value="Outer membrane efflux proteins (OEP)"/>
    <property type="match status" value="1"/>
</dbReference>
<comment type="similarity">
    <text evidence="1 2">Belongs to the outer membrane factor (OMF) (TC 1.B.17) family.</text>
</comment>
<dbReference type="PANTHER" id="PTHR30203">
    <property type="entry name" value="OUTER MEMBRANE CATION EFFLUX PROTEIN"/>
    <property type="match status" value="1"/>
</dbReference>
<dbReference type="RefSeq" id="WP_110559543.1">
    <property type="nucleotide sequence ID" value="NZ_PRCW01000028.1"/>
</dbReference>
<protein>
    <recommendedName>
        <fullName evidence="6">RND transporter</fullName>
    </recommendedName>
</protein>
<dbReference type="NCBIfam" id="TIGR01845">
    <property type="entry name" value="outer_NodT"/>
    <property type="match status" value="1"/>
</dbReference>
<dbReference type="InterPro" id="IPR003423">
    <property type="entry name" value="OMP_efflux"/>
</dbReference>
<keyword evidence="2" id="KW-1134">Transmembrane beta strand</keyword>
<name>A0ABX5P591_9PROT</name>
<dbReference type="Gene3D" id="1.20.1600.10">
    <property type="entry name" value="Outer membrane efflux proteins (OEP)"/>
    <property type="match status" value="1"/>
</dbReference>
<evidence type="ECO:0000313" key="5">
    <source>
        <dbReference type="Proteomes" id="UP000248116"/>
    </source>
</evidence>
<keyword evidence="5" id="KW-1185">Reference proteome</keyword>
<dbReference type="Pfam" id="PF02321">
    <property type="entry name" value="OEP"/>
    <property type="match status" value="2"/>
</dbReference>
<evidence type="ECO:0000256" key="1">
    <source>
        <dbReference type="ARBA" id="ARBA00007613"/>
    </source>
</evidence>